<evidence type="ECO:0000313" key="1">
    <source>
        <dbReference type="EMBL" id="GAA3678699.1"/>
    </source>
</evidence>
<accession>A0ABP7C774</accession>
<reference evidence="2" key="1">
    <citation type="journal article" date="2019" name="Int. J. Syst. Evol. Microbiol.">
        <title>The Global Catalogue of Microorganisms (GCM) 10K type strain sequencing project: providing services to taxonomists for standard genome sequencing and annotation.</title>
        <authorList>
            <consortium name="The Broad Institute Genomics Platform"/>
            <consortium name="The Broad Institute Genome Sequencing Center for Infectious Disease"/>
            <person name="Wu L."/>
            <person name="Ma J."/>
        </authorList>
    </citation>
    <scope>NUCLEOTIDE SEQUENCE [LARGE SCALE GENOMIC DNA]</scope>
    <source>
        <strain evidence="2">JCM 17494</strain>
    </source>
</reference>
<protein>
    <submittedName>
        <fullName evidence="1">Uncharacterized protein</fullName>
    </submittedName>
</protein>
<comment type="caution">
    <text evidence="1">The sequence shown here is derived from an EMBL/GenBank/DDBJ whole genome shotgun (WGS) entry which is preliminary data.</text>
</comment>
<organism evidence="1 2">
    <name type="scientific">Lentzea roselyniae</name>
    <dbReference type="NCBI Taxonomy" id="531940"/>
    <lineage>
        <taxon>Bacteria</taxon>
        <taxon>Bacillati</taxon>
        <taxon>Actinomycetota</taxon>
        <taxon>Actinomycetes</taxon>
        <taxon>Pseudonocardiales</taxon>
        <taxon>Pseudonocardiaceae</taxon>
        <taxon>Lentzea</taxon>
    </lineage>
</organism>
<name>A0ABP7C774_9PSEU</name>
<dbReference type="EMBL" id="BAABBE010000034">
    <property type="protein sequence ID" value="GAA3678699.1"/>
    <property type="molecule type" value="Genomic_DNA"/>
</dbReference>
<evidence type="ECO:0000313" key="2">
    <source>
        <dbReference type="Proteomes" id="UP001500711"/>
    </source>
</evidence>
<sequence>MSRFPIAFRLAGVRFLDILFPLGTSALLAVGLPSPLIAATDPDGVSTFRTCEMQPGSGAL</sequence>
<keyword evidence="2" id="KW-1185">Reference proteome</keyword>
<gene>
    <name evidence="1" type="ORF">GCM10022267_76820</name>
</gene>
<dbReference type="Proteomes" id="UP001500711">
    <property type="component" value="Unassembled WGS sequence"/>
</dbReference>
<proteinExistence type="predicted"/>